<dbReference type="OrthoDB" id="4367476at2759"/>
<feature type="compositionally biased region" description="Low complexity" evidence="1">
    <location>
        <begin position="56"/>
        <end position="85"/>
    </location>
</feature>
<evidence type="ECO:0000313" key="3">
    <source>
        <dbReference type="Proteomes" id="UP000030686"/>
    </source>
</evidence>
<name>W6Q4K9_PENRF</name>
<dbReference type="EMBL" id="HG792016">
    <property type="protein sequence ID" value="CDM31578.1"/>
    <property type="molecule type" value="Genomic_DNA"/>
</dbReference>
<protein>
    <submittedName>
        <fullName evidence="2">Genomic scaffold, ProqFM164S02</fullName>
    </submittedName>
</protein>
<dbReference type="AlphaFoldDB" id="W6Q4K9"/>
<feature type="compositionally biased region" description="Pro residues" evidence="1">
    <location>
        <begin position="92"/>
        <end position="107"/>
    </location>
</feature>
<accession>W6Q4K9</accession>
<gene>
    <name evidence="2" type="ORF">PROQFM164_S02g001728</name>
</gene>
<feature type="region of interest" description="Disordered" evidence="1">
    <location>
        <begin position="1"/>
        <end position="114"/>
    </location>
</feature>
<dbReference type="OMA" id="VPWDSWI"/>
<reference evidence="2" key="1">
    <citation type="journal article" date="2014" name="Nat. Commun.">
        <title>Multiple recent horizontal transfers of a large genomic region in cheese making fungi.</title>
        <authorList>
            <person name="Cheeseman K."/>
            <person name="Ropars J."/>
            <person name="Renault P."/>
            <person name="Dupont J."/>
            <person name="Gouzy J."/>
            <person name="Branca A."/>
            <person name="Abraham A.L."/>
            <person name="Ceppi M."/>
            <person name="Conseiller E."/>
            <person name="Debuchy R."/>
            <person name="Malagnac F."/>
            <person name="Goarin A."/>
            <person name="Silar P."/>
            <person name="Lacoste S."/>
            <person name="Sallet E."/>
            <person name="Bensimon A."/>
            <person name="Giraud T."/>
            <person name="Brygoo Y."/>
        </authorList>
    </citation>
    <scope>NUCLEOTIDE SEQUENCE [LARGE SCALE GENOMIC DNA]</scope>
    <source>
        <strain evidence="2">FM164</strain>
    </source>
</reference>
<organism evidence="2 3">
    <name type="scientific">Penicillium roqueforti (strain FM164)</name>
    <dbReference type="NCBI Taxonomy" id="1365484"/>
    <lineage>
        <taxon>Eukaryota</taxon>
        <taxon>Fungi</taxon>
        <taxon>Dikarya</taxon>
        <taxon>Ascomycota</taxon>
        <taxon>Pezizomycotina</taxon>
        <taxon>Eurotiomycetes</taxon>
        <taxon>Eurotiomycetidae</taxon>
        <taxon>Eurotiales</taxon>
        <taxon>Aspergillaceae</taxon>
        <taxon>Penicillium</taxon>
    </lineage>
</organism>
<feature type="compositionally biased region" description="Low complexity" evidence="1">
    <location>
        <begin position="8"/>
        <end position="30"/>
    </location>
</feature>
<sequence>MSQKRKTPATAPSASSAPSAPSVSNGPNAPTTRPRGGKKIRAILSREKAAKELKDALASAASAGSAAGTGESSTAPPVASPSTDSHTVASQAPPPAITTPVVDPPAVSPSMPSTTSAVVPTVGAAYRITPASLVPGLELTDEEVEDLSGYLPSVIATFIQDRRVTLEVPWDLWA</sequence>
<proteinExistence type="predicted"/>
<evidence type="ECO:0000256" key="1">
    <source>
        <dbReference type="SAM" id="MobiDB-lite"/>
    </source>
</evidence>
<evidence type="ECO:0000313" key="2">
    <source>
        <dbReference type="EMBL" id="CDM31578.1"/>
    </source>
</evidence>
<feature type="compositionally biased region" description="Basic and acidic residues" evidence="1">
    <location>
        <begin position="44"/>
        <end position="55"/>
    </location>
</feature>
<dbReference type="Proteomes" id="UP000030686">
    <property type="component" value="Unassembled WGS sequence"/>
</dbReference>
<keyword evidence="3" id="KW-1185">Reference proteome</keyword>